<dbReference type="EMBL" id="CAJNOR010001859">
    <property type="protein sequence ID" value="CAF1210870.1"/>
    <property type="molecule type" value="Genomic_DNA"/>
</dbReference>
<comment type="caution">
    <text evidence="3">The sequence shown here is derived from an EMBL/GenBank/DDBJ whole genome shotgun (WGS) entry which is preliminary data.</text>
</comment>
<reference evidence="3" key="1">
    <citation type="submission" date="2021-02" db="EMBL/GenBank/DDBJ databases">
        <authorList>
            <person name="Nowell W R."/>
        </authorList>
    </citation>
    <scope>NUCLEOTIDE SEQUENCE</scope>
</reference>
<accession>A0A814X4A0</accession>
<protein>
    <submittedName>
        <fullName evidence="3">Uncharacterized protein</fullName>
    </submittedName>
</protein>
<proteinExistence type="predicted"/>
<evidence type="ECO:0000256" key="1">
    <source>
        <dbReference type="SAM" id="MobiDB-lite"/>
    </source>
</evidence>
<dbReference type="AlphaFoldDB" id="A0A814X4A0"/>
<keyword evidence="2" id="KW-1133">Transmembrane helix</keyword>
<organism evidence="3 4">
    <name type="scientific">Adineta ricciae</name>
    <name type="common">Rotifer</name>
    <dbReference type="NCBI Taxonomy" id="249248"/>
    <lineage>
        <taxon>Eukaryota</taxon>
        <taxon>Metazoa</taxon>
        <taxon>Spiralia</taxon>
        <taxon>Gnathifera</taxon>
        <taxon>Rotifera</taxon>
        <taxon>Eurotatoria</taxon>
        <taxon>Bdelloidea</taxon>
        <taxon>Adinetida</taxon>
        <taxon>Adinetidae</taxon>
        <taxon>Adineta</taxon>
    </lineage>
</organism>
<dbReference type="Proteomes" id="UP000663828">
    <property type="component" value="Unassembled WGS sequence"/>
</dbReference>
<feature type="transmembrane region" description="Helical" evidence="2">
    <location>
        <begin position="12"/>
        <end position="31"/>
    </location>
</feature>
<name>A0A814X4A0_ADIRI</name>
<evidence type="ECO:0000313" key="3">
    <source>
        <dbReference type="EMBL" id="CAF1210870.1"/>
    </source>
</evidence>
<feature type="compositionally biased region" description="Basic residues" evidence="1">
    <location>
        <begin position="36"/>
        <end position="45"/>
    </location>
</feature>
<feature type="region of interest" description="Disordered" evidence="1">
    <location>
        <begin position="97"/>
        <end position="120"/>
    </location>
</feature>
<gene>
    <name evidence="3" type="ORF">XAT740_LOCUS24185</name>
</gene>
<keyword evidence="2" id="KW-0472">Membrane</keyword>
<evidence type="ECO:0000256" key="2">
    <source>
        <dbReference type="SAM" id="Phobius"/>
    </source>
</evidence>
<feature type="region of interest" description="Disordered" evidence="1">
    <location>
        <begin position="36"/>
        <end position="75"/>
    </location>
</feature>
<evidence type="ECO:0000313" key="4">
    <source>
        <dbReference type="Proteomes" id="UP000663828"/>
    </source>
</evidence>
<feature type="compositionally biased region" description="Basic and acidic residues" evidence="1">
    <location>
        <begin position="111"/>
        <end position="120"/>
    </location>
</feature>
<sequence>MVEFEQYKLSKWFFLVIIPVLMIVGLFCWYSQRRRQNPPNRKRKGLISSAPLPKTEHLSPPVKYNRPIKSRSMASSHFTNTDIAYLDKLLRTASNRSLWPQDHPKHKIRRVPSEQTHHKT</sequence>
<keyword evidence="4" id="KW-1185">Reference proteome</keyword>
<keyword evidence="2" id="KW-0812">Transmembrane</keyword>